<gene>
    <name evidence="2" type="ORF">CYMTET_23987</name>
</gene>
<sequence>MPREKLFILSGQKPRFINQPPDVNFLSKTSNAWVKIPLEGGSFQTEHYAAFGPHGKKPTFLDFITTYVDQRNRYLTEYRAAYDPKTRGKRYQFDVEADQASTLDLWASRRNAAKPVAKAGKSTREDMHISEPMHKGEDTKSQIIFGDEKAYVPEPFKKLKHAGWDTHSNICFGDGETEFMQKTPTVAHTLNRSFDGYDANANIVTSGIGDALLANARAGTDARPAGAYRRRVPSGRTGAPSRAYRSSNQHFETTSRVFPMI</sequence>
<dbReference type="Proteomes" id="UP001190700">
    <property type="component" value="Unassembled WGS sequence"/>
</dbReference>
<proteinExistence type="predicted"/>
<comment type="caution">
    <text evidence="2">The sequence shown here is derived from an EMBL/GenBank/DDBJ whole genome shotgun (WGS) entry which is preliminary data.</text>
</comment>
<evidence type="ECO:0000256" key="1">
    <source>
        <dbReference type="SAM" id="MobiDB-lite"/>
    </source>
</evidence>
<accession>A0AAE0FWP0</accession>
<organism evidence="2 3">
    <name type="scientific">Cymbomonas tetramitiformis</name>
    <dbReference type="NCBI Taxonomy" id="36881"/>
    <lineage>
        <taxon>Eukaryota</taxon>
        <taxon>Viridiplantae</taxon>
        <taxon>Chlorophyta</taxon>
        <taxon>Pyramimonadophyceae</taxon>
        <taxon>Pyramimonadales</taxon>
        <taxon>Pyramimonadaceae</taxon>
        <taxon>Cymbomonas</taxon>
    </lineage>
</organism>
<feature type="region of interest" description="Disordered" evidence="1">
    <location>
        <begin position="223"/>
        <end position="248"/>
    </location>
</feature>
<protein>
    <submittedName>
        <fullName evidence="2">Uncharacterized protein</fullName>
    </submittedName>
</protein>
<evidence type="ECO:0000313" key="3">
    <source>
        <dbReference type="Proteomes" id="UP001190700"/>
    </source>
</evidence>
<dbReference type="EMBL" id="LGRX02012400">
    <property type="protein sequence ID" value="KAK3267446.1"/>
    <property type="molecule type" value="Genomic_DNA"/>
</dbReference>
<name>A0AAE0FWP0_9CHLO</name>
<dbReference type="AlphaFoldDB" id="A0AAE0FWP0"/>
<keyword evidence="3" id="KW-1185">Reference proteome</keyword>
<reference evidence="2 3" key="1">
    <citation type="journal article" date="2015" name="Genome Biol. Evol.">
        <title>Comparative Genomics of a Bacterivorous Green Alga Reveals Evolutionary Causalities and Consequences of Phago-Mixotrophic Mode of Nutrition.</title>
        <authorList>
            <person name="Burns J.A."/>
            <person name="Paasch A."/>
            <person name="Narechania A."/>
            <person name="Kim E."/>
        </authorList>
    </citation>
    <scope>NUCLEOTIDE SEQUENCE [LARGE SCALE GENOMIC DNA]</scope>
    <source>
        <strain evidence="2 3">PLY_AMNH</strain>
    </source>
</reference>
<evidence type="ECO:0000313" key="2">
    <source>
        <dbReference type="EMBL" id="KAK3267446.1"/>
    </source>
</evidence>